<name>A0A2R8FD21_9VIRU</name>
<accession>A0A2R8FD21</accession>
<dbReference type="Proteomes" id="UP000273054">
    <property type="component" value="Segment"/>
</dbReference>
<organism evidence="1">
    <name type="scientific">Brazilian cedratvirus IHUMI</name>
    <dbReference type="NCBI Taxonomy" id="2126980"/>
    <lineage>
        <taxon>Viruses</taxon>
        <taxon>Pithoviruses</taxon>
        <taxon>Orthocedratvirinae</taxon>
        <taxon>Alphacedratvirus</taxon>
        <taxon>Alphacedratvirus brasiliense</taxon>
    </lineage>
</organism>
<protein>
    <recommendedName>
        <fullName evidence="3">F-box domain-containing protein</fullName>
    </recommendedName>
</protein>
<proteinExistence type="predicted"/>
<evidence type="ECO:0000313" key="2">
    <source>
        <dbReference type="Proteomes" id="UP000273054"/>
    </source>
</evidence>
<evidence type="ECO:0008006" key="3">
    <source>
        <dbReference type="Google" id="ProtNLM"/>
    </source>
</evidence>
<reference evidence="1" key="1">
    <citation type="submission" date="2018-03" db="EMBL/GenBank/DDBJ databases">
        <authorList>
            <consortium name="Urmite Genomes"/>
        </authorList>
    </citation>
    <scope>NUCLEOTIDE SEQUENCE [LARGE SCALE GENOMIC DNA]</scope>
    <source>
        <strain evidence="1">IHUMI-27.7</strain>
    </source>
</reference>
<evidence type="ECO:0000313" key="1">
    <source>
        <dbReference type="EMBL" id="SPN78897.1"/>
    </source>
</evidence>
<gene>
    <name evidence="1" type="ORF">BRZCDTV_54</name>
</gene>
<keyword evidence="2" id="KW-1185">Reference proteome</keyword>
<dbReference type="EMBL" id="LT994651">
    <property type="protein sequence ID" value="SPN78897.1"/>
    <property type="molecule type" value="Genomic_DNA"/>
</dbReference>
<sequence length="272" mass="31884">MFNLLPNEVLSLIGGYLCYVDLMALRFSCSTLYQHLNPPDITTLVKEELSKYIDREDEFLELLRVKKAVLAGSFMVKILYDAEWEPGDIDVFEHSDQEGTFHECLPLLGMSEISGPGWRYSSNKENYKHTVNYISPLDRISPMKRIYETFDNDIVKVAFFAGKLYVKDWNKLIARKSYCVPSYLMWIGCYGESDFRYKGVPIRQQIRDATLAEMHSRLEKYHKRGFTLAIHPENLNLVRKGLKYSFSRGREKDFEELFTLLDFNKYLDENID</sequence>